<sequence length="407" mass="43741">MSAPFDRLLCGLRAATLADESGYGLIEDAAIGIRDGRIAYIGPQTKLSAEQRHQAREIELFDNALATPALIDCHTHLVFGGNRAREFEMRLNGASYTEIAQAGGGILSTVRATREATEEQLLTAALPRARALMRDGVATIEIKSGYGLDIDTELRMLRVARRLGEVLGISVRTTLLAAHALPPEYAGRADDYIRHVCTAILPAAHNEGLVDAVDAFCEGIGFSPEQTRRVFDAATALGLPVKLHADQLSNLGGAALVADYGGLSADHIEFTDEDAVARMAERGTVAVLLPGAFLCLRETQLPPIDALRRHRVPMAVSTDLNPGTSPLMSLRLAMNLACTLFRLTPEEALRGATVNAAKALGLADRGRLVEGMRADIAVWGVTEAAELSYWMGAELLQATHYASQRHD</sequence>
<comment type="cofactor">
    <cofactor evidence="7">
        <name>Zn(2+)</name>
        <dbReference type="ChEBI" id="CHEBI:29105"/>
    </cofactor>
    <cofactor evidence="7">
        <name>Fe(3+)</name>
        <dbReference type="ChEBI" id="CHEBI:29034"/>
    </cofactor>
    <text evidence="7">Binds 1 zinc or iron ion per subunit.</text>
</comment>
<feature type="binding site" evidence="7">
    <location>
        <position position="319"/>
    </location>
    <ligand>
        <name>Zn(2+)</name>
        <dbReference type="ChEBI" id="CHEBI:29105"/>
    </ligand>
</feature>
<dbReference type="PANTHER" id="PTHR42752:SF1">
    <property type="entry name" value="IMIDAZOLONEPROPIONASE-RELATED"/>
    <property type="match status" value="1"/>
</dbReference>
<dbReference type="CDD" id="cd01296">
    <property type="entry name" value="Imidazolone-5PH"/>
    <property type="match status" value="1"/>
</dbReference>
<feature type="binding site" evidence="7">
    <location>
        <position position="146"/>
    </location>
    <ligand>
        <name>4-imidazolone-5-propanoate</name>
        <dbReference type="ChEBI" id="CHEBI:77893"/>
    </ligand>
</feature>
<proteinExistence type="inferred from homology"/>
<evidence type="ECO:0000313" key="10">
    <source>
        <dbReference type="Proteomes" id="UP000199603"/>
    </source>
</evidence>
<keyword evidence="7" id="KW-0963">Cytoplasm</keyword>
<evidence type="ECO:0000256" key="2">
    <source>
        <dbReference type="ARBA" id="ARBA00022723"/>
    </source>
</evidence>
<dbReference type="InterPro" id="IPR011059">
    <property type="entry name" value="Metal-dep_hydrolase_composite"/>
</dbReference>
<feature type="binding site" evidence="7">
    <location>
        <position position="74"/>
    </location>
    <ligand>
        <name>Fe(3+)</name>
        <dbReference type="ChEBI" id="CHEBI:29034"/>
    </ligand>
</feature>
<evidence type="ECO:0000256" key="5">
    <source>
        <dbReference type="ARBA" id="ARBA00022833"/>
    </source>
</evidence>
<dbReference type="FunFam" id="3.20.20.140:FF:000007">
    <property type="entry name" value="Imidazolonepropionase"/>
    <property type="match status" value="1"/>
</dbReference>
<dbReference type="EMBL" id="FNAG01000002">
    <property type="protein sequence ID" value="SDD37069.1"/>
    <property type="molecule type" value="Genomic_DNA"/>
</dbReference>
<accession>A0A1G6U6X8</accession>
<name>A0A1G6U6X8_9GAMM</name>
<feature type="binding site" evidence="7">
    <location>
        <position position="321"/>
    </location>
    <ligand>
        <name>N-formimidoyl-L-glutamate</name>
        <dbReference type="ChEBI" id="CHEBI:58928"/>
    </ligand>
</feature>
<dbReference type="OrthoDB" id="9776455at2"/>
<feature type="binding site" evidence="7">
    <location>
        <position position="244"/>
    </location>
    <ligand>
        <name>Fe(3+)</name>
        <dbReference type="ChEBI" id="CHEBI:29034"/>
    </ligand>
</feature>
<dbReference type="UniPathway" id="UPA00379">
    <property type="reaction ID" value="UER00551"/>
</dbReference>
<feature type="binding site" evidence="7">
    <location>
        <position position="146"/>
    </location>
    <ligand>
        <name>N-formimidoyl-L-glutamate</name>
        <dbReference type="ChEBI" id="CHEBI:58928"/>
    </ligand>
</feature>
<dbReference type="Proteomes" id="UP000199603">
    <property type="component" value="Unassembled WGS sequence"/>
</dbReference>
<comment type="function">
    <text evidence="7">Catalyzes the hydrolytic cleavage of the carbon-nitrogen bond in imidazolone-5-propanoate to yield N-formimidoyl-L-glutamate. It is the third step in the universal histidine degradation pathway.</text>
</comment>
<evidence type="ECO:0000256" key="6">
    <source>
        <dbReference type="ARBA" id="ARBA00023004"/>
    </source>
</evidence>
<dbReference type="AlphaFoldDB" id="A0A1G6U6X8"/>
<feature type="binding site" evidence="7">
    <location>
        <position position="323"/>
    </location>
    <ligand>
        <name>N-formimidoyl-L-glutamate</name>
        <dbReference type="ChEBI" id="CHEBI:58928"/>
    </ligand>
</feature>
<evidence type="ECO:0000313" key="9">
    <source>
        <dbReference type="EMBL" id="SDD37069.1"/>
    </source>
</evidence>
<dbReference type="RefSeq" id="WP_091239923.1">
    <property type="nucleotide sequence ID" value="NZ_FNAG01000002.1"/>
</dbReference>
<dbReference type="Gene3D" id="2.30.40.10">
    <property type="entry name" value="Urease, subunit C, domain 1"/>
    <property type="match status" value="1"/>
</dbReference>
<dbReference type="GO" id="GO:0005737">
    <property type="term" value="C:cytoplasm"/>
    <property type="evidence" value="ECO:0007669"/>
    <property type="project" value="UniProtKB-SubCell"/>
</dbReference>
<dbReference type="GO" id="GO:0019556">
    <property type="term" value="P:L-histidine catabolic process to glutamate and formamide"/>
    <property type="evidence" value="ECO:0007669"/>
    <property type="project" value="UniProtKB-UniRule"/>
</dbReference>
<evidence type="ECO:0000256" key="3">
    <source>
        <dbReference type="ARBA" id="ARBA00022801"/>
    </source>
</evidence>
<feature type="binding site" evidence="7">
    <location>
        <position position="247"/>
    </location>
    <ligand>
        <name>4-imidazolone-5-propanoate</name>
        <dbReference type="ChEBI" id="CHEBI:77893"/>
    </ligand>
</feature>
<dbReference type="InterPro" id="IPR005920">
    <property type="entry name" value="HutI"/>
</dbReference>
<dbReference type="GO" id="GO:0008270">
    <property type="term" value="F:zinc ion binding"/>
    <property type="evidence" value="ECO:0007669"/>
    <property type="project" value="UniProtKB-UniRule"/>
</dbReference>
<comment type="pathway">
    <text evidence="7">Amino-acid degradation; L-histidine degradation into L-glutamate; N-formimidoyl-L-glutamate from L-histidine: step 3/3.</text>
</comment>
<comment type="catalytic activity">
    <reaction evidence="7">
        <text>4-imidazolone-5-propanoate + H2O = N-formimidoyl-L-glutamate</text>
        <dbReference type="Rhea" id="RHEA:23660"/>
        <dbReference type="ChEBI" id="CHEBI:15377"/>
        <dbReference type="ChEBI" id="CHEBI:58928"/>
        <dbReference type="ChEBI" id="CHEBI:77893"/>
        <dbReference type="EC" id="3.5.2.7"/>
    </reaction>
</comment>
<feature type="binding site" evidence="7">
    <location>
        <position position="324"/>
    </location>
    <ligand>
        <name>4-imidazolone-5-propanoate</name>
        <dbReference type="ChEBI" id="CHEBI:77893"/>
    </ligand>
</feature>
<keyword evidence="4 7" id="KW-0369">Histidine metabolism</keyword>
<dbReference type="EC" id="3.5.2.7" evidence="1 7"/>
<dbReference type="GO" id="GO:0005506">
    <property type="term" value="F:iron ion binding"/>
    <property type="evidence" value="ECO:0007669"/>
    <property type="project" value="UniProtKB-UniRule"/>
</dbReference>
<evidence type="ECO:0000256" key="7">
    <source>
        <dbReference type="HAMAP-Rule" id="MF_00372"/>
    </source>
</evidence>
<feature type="binding site" evidence="7">
    <location>
        <position position="319"/>
    </location>
    <ligand>
        <name>Fe(3+)</name>
        <dbReference type="ChEBI" id="CHEBI:29034"/>
    </ligand>
</feature>
<evidence type="ECO:0000259" key="8">
    <source>
        <dbReference type="Pfam" id="PF01979"/>
    </source>
</evidence>
<dbReference type="NCBIfam" id="TIGR01224">
    <property type="entry name" value="hutI"/>
    <property type="match status" value="1"/>
</dbReference>
<keyword evidence="5 7" id="KW-0862">Zinc</keyword>
<dbReference type="HAMAP" id="MF_00372">
    <property type="entry name" value="HutI"/>
    <property type="match status" value="1"/>
</dbReference>
<dbReference type="SUPFAM" id="SSF51556">
    <property type="entry name" value="Metallo-dependent hydrolases"/>
    <property type="match status" value="1"/>
</dbReference>
<feature type="binding site" evidence="7">
    <location>
        <position position="179"/>
    </location>
    <ligand>
        <name>4-imidazolone-5-propanoate</name>
        <dbReference type="ChEBI" id="CHEBI:77893"/>
    </ligand>
</feature>
<keyword evidence="3 7" id="KW-0378">Hydrolase</keyword>
<keyword evidence="10" id="KW-1185">Reference proteome</keyword>
<feature type="binding site" evidence="7">
    <location>
        <position position="244"/>
    </location>
    <ligand>
        <name>Zn(2+)</name>
        <dbReference type="ChEBI" id="CHEBI:29105"/>
    </ligand>
</feature>
<keyword evidence="6 7" id="KW-0408">Iron</keyword>
<dbReference type="SUPFAM" id="SSF51338">
    <property type="entry name" value="Composite domain of metallo-dependent hydrolases"/>
    <property type="match status" value="1"/>
</dbReference>
<evidence type="ECO:0000256" key="1">
    <source>
        <dbReference type="ARBA" id="ARBA00012864"/>
    </source>
</evidence>
<feature type="binding site" evidence="7">
    <location>
        <position position="76"/>
    </location>
    <ligand>
        <name>Fe(3+)</name>
        <dbReference type="ChEBI" id="CHEBI:29034"/>
    </ligand>
</feature>
<comment type="similarity">
    <text evidence="7">Belongs to the metallo-dependent hydrolases superfamily. HutI family.</text>
</comment>
<protein>
    <recommendedName>
        <fullName evidence="1 7">Imidazolonepropionase</fullName>
        <ecNumber evidence="1 7">3.5.2.7</ecNumber>
    </recommendedName>
    <alternativeName>
        <fullName evidence="7">Imidazolone-5-propionate hydrolase</fullName>
    </alternativeName>
</protein>
<feature type="binding site" evidence="7">
    <location>
        <position position="83"/>
    </location>
    <ligand>
        <name>4-imidazolone-5-propanoate</name>
        <dbReference type="ChEBI" id="CHEBI:77893"/>
    </ligand>
</feature>
<dbReference type="Pfam" id="PF01979">
    <property type="entry name" value="Amidohydro_1"/>
    <property type="match status" value="1"/>
</dbReference>
<dbReference type="STRING" id="265719.SAMN04488509_102195"/>
<gene>
    <name evidence="7" type="primary">hutI</name>
    <name evidence="9" type="ORF">SAMN04488509_102195</name>
</gene>
<dbReference type="Gene3D" id="3.20.20.140">
    <property type="entry name" value="Metal-dependent hydrolases"/>
    <property type="match status" value="1"/>
</dbReference>
<dbReference type="InterPro" id="IPR006680">
    <property type="entry name" value="Amidohydro-rel"/>
</dbReference>
<organism evidence="9 10">
    <name type="scientific">Aquimonas voraii</name>
    <dbReference type="NCBI Taxonomy" id="265719"/>
    <lineage>
        <taxon>Bacteria</taxon>
        <taxon>Pseudomonadati</taxon>
        <taxon>Pseudomonadota</taxon>
        <taxon>Gammaproteobacteria</taxon>
        <taxon>Lysobacterales</taxon>
        <taxon>Lysobacteraceae</taxon>
        <taxon>Aquimonas</taxon>
    </lineage>
</organism>
<dbReference type="InterPro" id="IPR032466">
    <property type="entry name" value="Metal_Hydrolase"/>
</dbReference>
<dbReference type="GO" id="GO:0050480">
    <property type="term" value="F:imidazolonepropionase activity"/>
    <property type="evidence" value="ECO:0007669"/>
    <property type="project" value="UniProtKB-UniRule"/>
</dbReference>
<reference evidence="9 10" key="1">
    <citation type="submission" date="2016-10" db="EMBL/GenBank/DDBJ databases">
        <authorList>
            <person name="de Groot N.N."/>
        </authorList>
    </citation>
    <scope>NUCLEOTIDE SEQUENCE [LARGE SCALE GENOMIC DNA]</scope>
    <source>
        <strain evidence="9 10">DSM 16957</strain>
    </source>
</reference>
<dbReference type="PANTHER" id="PTHR42752">
    <property type="entry name" value="IMIDAZOLONEPROPIONASE"/>
    <property type="match status" value="1"/>
</dbReference>
<feature type="domain" description="Amidohydrolase-related" evidence="8">
    <location>
        <begin position="66"/>
        <end position="381"/>
    </location>
</feature>
<evidence type="ECO:0000256" key="4">
    <source>
        <dbReference type="ARBA" id="ARBA00022808"/>
    </source>
</evidence>
<feature type="binding site" evidence="7">
    <location>
        <position position="74"/>
    </location>
    <ligand>
        <name>Zn(2+)</name>
        <dbReference type="ChEBI" id="CHEBI:29105"/>
    </ligand>
</feature>
<comment type="subcellular location">
    <subcellularLocation>
        <location evidence="7">Cytoplasm</location>
    </subcellularLocation>
</comment>
<dbReference type="GO" id="GO:0019557">
    <property type="term" value="P:L-histidine catabolic process to glutamate and formate"/>
    <property type="evidence" value="ECO:0007669"/>
    <property type="project" value="UniProtKB-UniPathway"/>
</dbReference>
<keyword evidence="2 7" id="KW-0479">Metal-binding</keyword>
<feature type="binding site" evidence="7">
    <location>
        <position position="76"/>
    </location>
    <ligand>
        <name>Zn(2+)</name>
        <dbReference type="ChEBI" id="CHEBI:29105"/>
    </ligand>
</feature>